<protein>
    <submittedName>
        <fullName evidence="1">Ornithine cyclodeaminase family protein</fullName>
    </submittedName>
</protein>
<comment type="caution">
    <text evidence="1">The sequence shown here is derived from an EMBL/GenBank/DDBJ whole genome shotgun (WGS) entry which is preliminary data.</text>
</comment>
<sequence length="318" mass="33011">MLNITAAETARALPFEVLVPALREGFARGAHTPARHHHTIDEAADATLLLMPSWTDGEYLGVKLVNVFPANSAAGLPALSSAYVLADAATGRHLAVIDGNELTRRRTVATSALAASYLARPDSRTLLVVGAGHIGGLAADAFRSVLDGLRTVLVHSRTPAHAERLAGRLRAGGVDARAVTGLAEAAAEADVITCATLAAEPIVRGAWLAPGTHLDLVGGFRPGMRESDDECVRRGLVYIDTPVALEESGDLTRPIAAGVLARDDIAGTLPQLCRGEVPGRPDADRITVFKAVGSGLADLAAAAVVHRAASRRTEHGAP</sequence>
<dbReference type="InterPro" id="IPR023401">
    <property type="entry name" value="ODC_N"/>
</dbReference>
<dbReference type="PIRSF" id="PIRSF001439">
    <property type="entry name" value="CryM"/>
    <property type="match status" value="1"/>
</dbReference>
<dbReference type="Proteomes" id="UP001596074">
    <property type="component" value="Unassembled WGS sequence"/>
</dbReference>
<evidence type="ECO:0000313" key="2">
    <source>
        <dbReference type="Proteomes" id="UP001596074"/>
    </source>
</evidence>
<evidence type="ECO:0000313" key="1">
    <source>
        <dbReference type="EMBL" id="MFC5749894.1"/>
    </source>
</evidence>
<dbReference type="RefSeq" id="WP_378285616.1">
    <property type="nucleotide sequence ID" value="NZ_JBHSON010000046.1"/>
</dbReference>
<dbReference type="Gene3D" id="3.30.1780.10">
    <property type="entry name" value="ornithine cyclodeaminase, domain 1"/>
    <property type="match status" value="1"/>
</dbReference>
<dbReference type="SUPFAM" id="SSF51735">
    <property type="entry name" value="NAD(P)-binding Rossmann-fold domains"/>
    <property type="match status" value="1"/>
</dbReference>
<keyword evidence="2" id="KW-1185">Reference proteome</keyword>
<proteinExistence type="predicted"/>
<dbReference type="NCBIfam" id="NF004793">
    <property type="entry name" value="PRK06141.1"/>
    <property type="match status" value="1"/>
</dbReference>
<dbReference type="PANTHER" id="PTHR13812:SF19">
    <property type="entry name" value="KETIMINE REDUCTASE MU-CRYSTALLIN"/>
    <property type="match status" value="1"/>
</dbReference>
<dbReference type="Pfam" id="PF02423">
    <property type="entry name" value="OCD_Mu_crystall"/>
    <property type="match status" value="1"/>
</dbReference>
<dbReference type="InterPro" id="IPR003462">
    <property type="entry name" value="ODC_Mu_crystall"/>
</dbReference>
<dbReference type="PANTHER" id="PTHR13812">
    <property type="entry name" value="KETIMINE REDUCTASE MU-CRYSTALLIN"/>
    <property type="match status" value="1"/>
</dbReference>
<organism evidence="1 2">
    <name type="scientific">Actinomadura rugatobispora</name>
    <dbReference type="NCBI Taxonomy" id="1994"/>
    <lineage>
        <taxon>Bacteria</taxon>
        <taxon>Bacillati</taxon>
        <taxon>Actinomycetota</taxon>
        <taxon>Actinomycetes</taxon>
        <taxon>Streptosporangiales</taxon>
        <taxon>Thermomonosporaceae</taxon>
        <taxon>Actinomadura</taxon>
    </lineage>
</organism>
<name>A0ABW1A7E0_9ACTN</name>
<gene>
    <name evidence="1" type="ORF">ACFPZN_30065</name>
</gene>
<dbReference type="EMBL" id="JBHSON010000046">
    <property type="protein sequence ID" value="MFC5749894.1"/>
    <property type="molecule type" value="Genomic_DNA"/>
</dbReference>
<dbReference type="Gene3D" id="3.40.50.720">
    <property type="entry name" value="NAD(P)-binding Rossmann-like Domain"/>
    <property type="match status" value="1"/>
</dbReference>
<reference evidence="2" key="1">
    <citation type="journal article" date="2019" name="Int. J. Syst. Evol. Microbiol.">
        <title>The Global Catalogue of Microorganisms (GCM) 10K type strain sequencing project: providing services to taxonomists for standard genome sequencing and annotation.</title>
        <authorList>
            <consortium name="The Broad Institute Genomics Platform"/>
            <consortium name="The Broad Institute Genome Sequencing Center for Infectious Disease"/>
            <person name="Wu L."/>
            <person name="Ma J."/>
        </authorList>
    </citation>
    <scope>NUCLEOTIDE SEQUENCE [LARGE SCALE GENOMIC DNA]</scope>
    <source>
        <strain evidence="2">KCTC 42087</strain>
    </source>
</reference>
<dbReference type="InterPro" id="IPR036291">
    <property type="entry name" value="NAD(P)-bd_dom_sf"/>
</dbReference>
<accession>A0ABW1A7E0</accession>